<name>A0ABY3X3B2_9GAMM</name>
<reference evidence="2 3" key="1">
    <citation type="submission" date="2022-03" db="EMBL/GenBank/DDBJ databases">
        <title>Ignatzschineria rhizosphaerae HR5S32.</title>
        <authorList>
            <person name="Sun J.Q."/>
            <person name="Feng J.Y."/>
        </authorList>
    </citation>
    <scope>NUCLEOTIDE SEQUENCE [LARGE SCALE GENOMIC DNA]</scope>
    <source>
        <strain evidence="2 3">HR5S32</strain>
    </source>
</reference>
<dbReference type="SUPFAM" id="SSF56112">
    <property type="entry name" value="Protein kinase-like (PK-like)"/>
    <property type="match status" value="1"/>
</dbReference>
<dbReference type="InterPro" id="IPR011009">
    <property type="entry name" value="Kinase-like_dom_sf"/>
</dbReference>
<dbReference type="PANTHER" id="PTHR41283">
    <property type="entry name" value="AMINOGLYCOSIDE PHOSPHOTRANSFERASE"/>
    <property type="match status" value="1"/>
</dbReference>
<gene>
    <name evidence="2" type="ORF">MMG00_05875</name>
</gene>
<accession>A0ABY3X3B2</accession>
<sequence>MLYEQIIERSLIEKGWSDDRKYRVMTSDGQAYLLRVSDIERYDAKIQEFNNMQKIASLGLNLCNAVEIGICDEGCYVLYEWIEGQDLLEVIESLPKVQQYQFGVIAGEALRKIHHIPLERRVQFDWAKKFNDKLDQRIDRYLKGAIQYEKGQIFIDYVNQYRHLLEDRPIVFQHGDFHVGNIDGKLIIIDFDRSDYGDPWEEFNRIVWCMAFPAFASGIIDGYFNREIPLAFWELLALYIAGNSLGSISWALPYGSRQVAVMIKQAQEILEMYDDMTCEKMIPKWYHSYHRY</sequence>
<dbReference type="EMBL" id="CP093379">
    <property type="protein sequence ID" value="UNM97373.1"/>
    <property type="molecule type" value="Genomic_DNA"/>
</dbReference>
<feature type="domain" description="Aminoglycoside phosphotransferase" evidence="1">
    <location>
        <begin position="11"/>
        <end position="224"/>
    </location>
</feature>
<dbReference type="Gene3D" id="3.90.1200.10">
    <property type="match status" value="1"/>
</dbReference>
<protein>
    <submittedName>
        <fullName evidence="2">Phosphotransferase</fullName>
    </submittedName>
</protein>
<dbReference type="Proteomes" id="UP000829542">
    <property type="component" value="Chromosome"/>
</dbReference>
<dbReference type="PANTHER" id="PTHR41283:SF1">
    <property type="entry name" value="AMINOGLYCOSIDE PHOSPHOTRANSFERASE DOMAIN-CONTAINING PROTEIN"/>
    <property type="match status" value="1"/>
</dbReference>
<dbReference type="RefSeq" id="WP_242152764.1">
    <property type="nucleotide sequence ID" value="NZ_CP093379.1"/>
</dbReference>
<dbReference type="InterPro" id="IPR002575">
    <property type="entry name" value="Aminoglycoside_PTrfase"/>
</dbReference>
<organism evidence="2 3">
    <name type="scientific">Ignatzschineria rhizosphaerae</name>
    <dbReference type="NCBI Taxonomy" id="2923279"/>
    <lineage>
        <taxon>Bacteria</taxon>
        <taxon>Pseudomonadati</taxon>
        <taxon>Pseudomonadota</taxon>
        <taxon>Gammaproteobacteria</taxon>
        <taxon>Cardiobacteriales</taxon>
        <taxon>Ignatzschineriaceae</taxon>
        <taxon>Ignatzschineria</taxon>
    </lineage>
</organism>
<proteinExistence type="predicted"/>
<dbReference type="Pfam" id="PF01636">
    <property type="entry name" value="APH"/>
    <property type="match status" value="1"/>
</dbReference>
<evidence type="ECO:0000259" key="1">
    <source>
        <dbReference type="Pfam" id="PF01636"/>
    </source>
</evidence>
<evidence type="ECO:0000313" key="2">
    <source>
        <dbReference type="EMBL" id="UNM97373.1"/>
    </source>
</evidence>
<keyword evidence="3" id="KW-1185">Reference proteome</keyword>
<evidence type="ECO:0000313" key="3">
    <source>
        <dbReference type="Proteomes" id="UP000829542"/>
    </source>
</evidence>